<sequence>MSSDNNKGLFTDGSTGVPPRVTAVPLSDVDTHAPGEASIGTLVQSASAQVSSLVRAEVELAKAELAGEAKKAGVGAGFFAVAGVVALYSSFFLFFFLAELIAEWLPRWSAFLIVFILMLVIAGVAAFLGLQKVKKVGKPEKTIESVQELKSVIPSSGQSRTAPSHSASDGLYT</sequence>
<evidence type="ECO:0000313" key="3">
    <source>
        <dbReference type="EMBL" id="KGF16178.1"/>
    </source>
</evidence>
<comment type="caution">
    <text evidence="3">The sequence shown here is derived from an EMBL/GenBank/DDBJ whole genome shotgun (WGS) entry which is preliminary data.</text>
</comment>
<protein>
    <submittedName>
        <fullName evidence="3">Membrane protein</fullName>
    </submittedName>
</protein>
<reference evidence="3 4" key="1">
    <citation type="submission" date="2014-07" db="EMBL/GenBank/DDBJ databases">
        <authorList>
            <person name="McCorrison J."/>
            <person name="Sanka R."/>
            <person name="Torralba M."/>
            <person name="Gillis M."/>
            <person name="Haft D.H."/>
            <person name="Methe B."/>
            <person name="Sutton G."/>
            <person name="Nelson K.E."/>
        </authorList>
    </citation>
    <scope>NUCLEOTIDE SEQUENCE [LARGE SCALE GENOMIC DNA]</scope>
    <source>
        <strain evidence="3 4">DNF00450</strain>
    </source>
</reference>
<keyword evidence="2" id="KW-0472">Membrane</keyword>
<accession>A0A095Y1N4</accession>
<evidence type="ECO:0000313" key="4">
    <source>
        <dbReference type="Proteomes" id="UP000029548"/>
    </source>
</evidence>
<gene>
    <name evidence="3" type="ORF">HMPREF1650_08645</name>
</gene>
<organism evidence="3 4">
    <name type="scientific">Corynebacterium freneyi DNF00450</name>
    <dbReference type="NCBI Taxonomy" id="1287475"/>
    <lineage>
        <taxon>Bacteria</taxon>
        <taxon>Bacillati</taxon>
        <taxon>Actinomycetota</taxon>
        <taxon>Actinomycetes</taxon>
        <taxon>Mycobacteriales</taxon>
        <taxon>Corynebacteriaceae</taxon>
        <taxon>Corynebacterium</taxon>
    </lineage>
</organism>
<feature type="transmembrane region" description="Helical" evidence="2">
    <location>
        <begin position="108"/>
        <end position="130"/>
    </location>
</feature>
<name>A0A095Y1N4_9CORY</name>
<feature type="compositionally biased region" description="Polar residues" evidence="1">
    <location>
        <begin position="153"/>
        <end position="167"/>
    </location>
</feature>
<feature type="region of interest" description="Disordered" evidence="1">
    <location>
        <begin position="153"/>
        <end position="173"/>
    </location>
</feature>
<keyword evidence="2" id="KW-1133">Transmembrane helix</keyword>
<evidence type="ECO:0000256" key="2">
    <source>
        <dbReference type="SAM" id="Phobius"/>
    </source>
</evidence>
<feature type="transmembrane region" description="Helical" evidence="2">
    <location>
        <begin position="78"/>
        <end position="102"/>
    </location>
</feature>
<dbReference type="AlphaFoldDB" id="A0A095Y1N4"/>
<dbReference type="Pfam" id="PF07332">
    <property type="entry name" value="Phage_holin_3_6"/>
    <property type="match status" value="1"/>
</dbReference>
<keyword evidence="2" id="KW-0812">Transmembrane</keyword>
<evidence type="ECO:0000256" key="1">
    <source>
        <dbReference type="SAM" id="MobiDB-lite"/>
    </source>
</evidence>
<dbReference type="RefSeq" id="WP_035122631.1">
    <property type="nucleotide sequence ID" value="NZ_JRNE01000058.1"/>
</dbReference>
<dbReference type="Proteomes" id="UP000029548">
    <property type="component" value="Unassembled WGS sequence"/>
</dbReference>
<dbReference type="InterPro" id="IPR009937">
    <property type="entry name" value="Phage_holin_3_6"/>
</dbReference>
<dbReference type="eggNOG" id="ENOG50332VJ">
    <property type="taxonomic scope" value="Bacteria"/>
</dbReference>
<proteinExistence type="predicted"/>
<dbReference type="EMBL" id="JRNE01000058">
    <property type="protein sequence ID" value="KGF16178.1"/>
    <property type="molecule type" value="Genomic_DNA"/>
</dbReference>